<dbReference type="PANTHER" id="PTHR45947">
    <property type="entry name" value="SULFOQUINOVOSYL TRANSFERASE SQD2"/>
    <property type="match status" value="1"/>
</dbReference>
<gene>
    <name evidence="2" type="ORF">J2X26_001838</name>
</gene>
<comment type="caution">
    <text evidence="2">The sequence shown here is derived from an EMBL/GenBank/DDBJ whole genome shotgun (WGS) entry which is preliminary data.</text>
</comment>
<dbReference type="SMART" id="SM00567">
    <property type="entry name" value="EZ_HEAT"/>
    <property type="match status" value="4"/>
</dbReference>
<dbReference type="Gene3D" id="1.25.10.10">
    <property type="entry name" value="Leucine-rich Repeat Variant"/>
    <property type="match status" value="2"/>
</dbReference>
<evidence type="ECO:0000313" key="3">
    <source>
        <dbReference type="Proteomes" id="UP001239626"/>
    </source>
</evidence>
<name>A0ABU0EE47_9CELL</name>
<organism evidence="2 3">
    <name type="scientific">Cellulomonas humilata</name>
    <dbReference type="NCBI Taxonomy" id="144055"/>
    <lineage>
        <taxon>Bacteria</taxon>
        <taxon>Bacillati</taxon>
        <taxon>Actinomycetota</taxon>
        <taxon>Actinomycetes</taxon>
        <taxon>Micrococcales</taxon>
        <taxon>Cellulomonadaceae</taxon>
        <taxon>Cellulomonas</taxon>
    </lineage>
</organism>
<dbReference type="InterPro" id="IPR050194">
    <property type="entry name" value="Glycosyltransferase_grp1"/>
</dbReference>
<protein>
    <recommendedName>
        <fullName evidence="1">D-inositol 3-phosphate glycosyltransferase</fullName>
    </recommendedName>
</protein>
<keyword evidence="3" id="KW-1185">Reference proteome</keyword>
<dbReference type="SUPFAM" id="SSF48371">
    <property type="entry name" value="ARM repeat"/>
    <property type="match status" value="1"/>
</dbReference>
<dbReference type="Pfam" id="PF13692">
    <property type="entry name" value="Glyco_trans_1_4"/>
    <property type="match status" value="1"/>
</dbReference>
<dbReference type="InterPro" id="IPR004155">
    <property type="entry name" value="PBS_lyase_HEAT"/>
</dbReference>
<sequence>MGIQTSLDELRAATRIVDGMRLADELAFESTRDPGVRTIRVLRGALLDADQLVAIAAVHALGKIGDDEASRAVARLLSDDRPFVREHAAWVLGSGLPRADAVARLIGMTEAGGFGGMLAQRTLEQWSAGAPEQVAVGLEAALLGVTEPEARARVVETLGLVRHAVAVRPLLEIADDTGEDQLVRSAAIAALGQRPGDGAVVGLLDGLAAGHDELANVARLSLVDIDAAASWRREPAAHGLTVAQLFLHADVDAGLTAAGAGDNGGIATLLVRLGDALVAAGPRTRPVDRVITISRGSVPEAVADLRALDGSGHHYGRVPLRHEPVPMAAAWSLRVSARRGIRRVLRAAGGVDMVHLRMADVGSLAAADVASELDIPTVFTVAPDPHAVIQSLDLAGRLTRQNFGEVDAAEHFWFRARLVQRLAANAAHTVLFPRPALQRDMRELVGIDVLAHPERHTIVPEGVDLVVIDRAVAEAQAYAAGGEPTAALAELRALVDALPIERRPLPLIVSVGRLHRVKGVATLVQAWAGGGLRDRANLLVVGGDLEHPSADEREQLDLIDAVVPATERADAGLLLPGHRPNDVVARWVAAARTGLPGRSAPQGIYVCASLKEEFGIALLEAMASGLVVVAPDGGGPATYVDEGDTGFLTATWHADRLRAAIGSALDASLAETDDRRAGRSRSTVAQNFTIQRMADTLGDLYRRVAADEIADRSALVGPG</sequence>
<evidence type="ECO:0000313" key="2">
    <source>
        <dbReference type="EMBL" id="MDQ0373527.1"/>
    </source>
</evidence>
<proteinExistence type="predicted"/>
<dbReference type="Proteomes" id="UP001239626">
    <property type="component" value="Unassembled WGS sequence"/>
</dbReference>
<dbReference type="InterPro" id="IPR011989">
    <property type="entry name" value="ARM-like"/>
</dbReference>
<dbReference type="PANTHER" id="PTHR45947:SF3">
    <property type="entry name" value="SULFOQUINOVOSYL TRANSFERASE SQD2"/>
    <property type="match status" value="1"/>
</dbReference>
<dbReference type="Gene3D" id="3.40.50.2000">
    <property type="entry name" value="Glycogen Phosphorylase B"/>
    <property type="match status" value="2"/>
</dbReference>
<dbReference type="EMBL" id="JAUSVB010000002">
    <property type="protein sequence ID" value="MDQ0373527.1"/>
    <property type="molecule type" value="Genomic_DNA"/>
</dbReference>
<dbReference type="Pfam" id="PF13646">
    <property type="entry name" value="HEAT_2"/>
    <property type="match status" value="2"/>
</dbReference>
<reference evidence="2 3" key="1">
    <citation type="submission" date="2023-07" db="EMBL/GenBank/DDBJ databases">
        <title>Sorghum-associated microbial communities from plants grown in Nebraska, USA.</title>
        <authorList>
            <person name="Schachtman D."/>
        </authorList>
    </citation>
    <scope>NUCLEOTIDE SEQUENCE [LARGE SCALE GENOMIC DNA]</scope>
    <source>
        <strain evidence="2 3">BE332</strain>
    </source>
</reference>
<evidence type="ECO:0000256" key="1">
    <source>
        <dbReference type="ARBA" id="ARBA00021292"/>
    </source>
</evidence>
<dbReference type="RefSeq" id="WP_307491630.1">
    <property type="nucleotide sequence ID" value="NZ_JAUSVB010000002.1"/>
</dbReference>
<dbReference type="InterPro" id="IPR016024">
    <property type="entry name" value="ARM-type_fold"/>
</dbReference>
<accession>A0ABU0EE47</accession>
<dbReference type="SUPFAM" id="SSF53756">
    <property type="entry name" value="UDP-Glycosyltransferase/glycogen phosphorylase"/>
    <property type="match status" value="1"/>
</dbReference>